<accession>A0A1F5EFE8</accession>
<protein>
    <recommendedName>
        <fullName evidence="3">PEGA domain-containing protein</fullName>
    </recommendedName>
</protein>
<evidence type="ECO:0000313" key="1">
    <source>
        <dbReference type="EMBL" id="OGD65934.1"/>
    </source>
</evidence>
<comment type="caution">
    <text evidence="1">The sequence shown here is derived from an EMBL/GenBank/DDBJ whole genome shotgun (WGS) entry which is preliminary data.</text>
</comment>
<organism evidence="1 2">
    <name type="scientific">Candidatus Berkelbacteria bacterium RIFOXYA2_FULL_43_10</name>
    <dbReference type="NCBI Taxonomy" id="1797472"/>
    <lineage>
        <taxon>Bacteria</taxon>
        <taxon>Candidatus Berkelbacteria</taxon>
    </lineage>
</organism>
<dbReference type="EMBL" id="MEZY01000002">
    <property type="protein sequence ID" value="OGD65934.1"/>
    <property type="molecule type" value="Genomic_DNA"/>
</dbReference>
<sequence length="242" mass="28132">MERAYTRTYRFKKIILAQSLAFLIVVLAAGSLIFYAQGYSINFKNFKIIKNGLMVLNCIDKPDKIEVSGKEIEAKSTIVKTLQRGEYYIVASKKGCENWERNAKIEPEILSEFSEIVFFVSKAQISSMTQDEINWMNSTPDSTLAESPKGKLSSNGYEIWLNERLVTRFSSKITQVKWYSNEKYITYLSDKEIRIIDRDGLNDTLLVTLDEAVNVKYLFRYQGKVIYFRDNDKYYKAKVRCD</sequence>
<dbReference type="STRING" id="1797472.A2215_04000"/>
<dbReference type="AlphaFoldDB" id="A0A1F5EFE8"/>
<evidence type="ECO:0000313" key="2">
    <source>
        <dbReference type="Proteomes" id="UP000178583"/>
    </source>
</evidence>
<name>A0A1F5EFE8_9BACT</name>
<proteinExistence type="predicted"/>
<reference evidence="1 2" key="1">
    <citation type="journal article" date="2016" name="Nat. Commun.">
        <title>Thousands of microbial genomes shed light on interconnected biogeochemical processes in an aquifer system.</title>
        <authorList>
            <person name="Anantharaman K."/>
            <person name="Brown C.T."/>
            <person name="Hug L.A."/>
            <person name="Sharon I."/>
            <person name="Castelle C.J."/>
            <person name="Probst A.J."/>
            <person name="Thomas B.C."/>
            <person name="Singh A."/>
            <person name="Wilkins M.J."/>
            <person name="Karaoz U."/>
            <person name="Brodie E.L."/>
            <person name="Williams K.H."/>
            <person name="Hubbard S.S."/>
            <person name="Banfield J.F."/>
        </authorList>
    </citation>
    <scope>NUCLEOTIDE SEQUENCE [LARGE SCALE GENOMIC DNA]</scope>
</reference>
<dbReference type="SUPFAM" id="SSF69304">
    <property type="entry name" value="Tricorn protease N-terminal domain"/>
    <property type="match status" value="1"/>
</dbReference>
<evidence type="ECO:0008006" key="3">
    <source>
        <dbReference type="Google" id="ProtNLM"/>
    </source>
</evidence>
<dbReference type="Proteomes" id="UP000178583">
    <property type="component" value="Unassembled WGS sequence"/>
</dbReference>
<gene>
    <name evidence="1" type="ORF">A2215_04000</name>
</gene>